<dbReference type="Proteomes" id="UP000823399">
    <property type="component" value="Unassembled WGS sequence"/>
</dbReference>
<sequence length="926" mass="103714">MSSSLHCVCGQQSANDSSFTRHHAQHSKRTIENVGLSPGPSKWKTRHLHPERAEANISTPYKSRRAEMGALSASKLRAMQVQHPSSTDPPIEAASPLPDTHPCWTADDFTYDEPSLMADASTTPTSPHINNHPLGKRPGPLATSSTQSNTEPPSHVLPSHVRLLVTETFCTLVNSFGLMCEYRGRPSCVPDADVDFEQLRGDSAQIPSNEGPQSLAEIIHPYPNMSLFLLNHWFWNRGANKSKVDRKELIENVLSHPDFRTEDLCGINMDKLDAQVADDADSPWEGNGWINSNLTIDIPLGEKTTKSSKRQRARDVQTAHRHGEIDPDAPEVPTIRFNIPNFRHRSLLTIIQEFWKPSHSDVEERVFDEVYTSDAFLAADRELQSSPRETGCNLPRAVAGFMFWSDATHVAQFGQAKLWPIYAYFANQSKYDRCRPTARAAHCVAYLHALPDSITDFLRLKGRAVSPTLLTHCRRELFHQAWNLIIDDDFITAYMHGIIVDCADGIRQRIYPRIFTYSADYPEKVLIVTIRDMGGCPCPRCTIPKEKIAGLGTRADQAIRVTHWRVDDEVRRLPTSSDLSGGSSPSPEPLTPKVHKKKCPRRRDDDSDDLEEPVIKKASAQQQVVAVNKKMLIHKGHMLGRWVDMWQHNITILEKGIQREADSSSHGEYTPKEDEQYDIYKSICSLAPCIIDEVHRAGCLVLNDACRRAHGDDINSIKEKIAHWRHFPSINPSVFVSARHTLGFNNQCTGKLLCPANHGLRDGSMVVTSSQFPCFLWLNEVVDPNDFFKGWLENELLVQGYLHIFKSPSSAICLDGVSGRLTTRHGNAALHGIRTVSIPSIAYVATLGSMSRGHKSQFSYEAFYNNIVRTTFEALDDGELAALCTWWNGRIFSDIIDYDEGDEGEDSVMAMMKAQAAARRAATSTV</sequence>
<dbReference type="InterPro" id="IPR041078">
    <property type="entry name" value="Plavaka"/>
</dbReference>
<dbReference type="RefSeq" id="XP_041293989.1">
    <property type="nucleotide sequence ID" value="XM_041441360.1"/>
</dbReference>
<gene>
    <name evidence="2" type="ORF">F5147DRAFT_772562</name>
</gene>
<accession>A0A9P7FAI7</accession>
<proteinExistence type="predicted"/>
<dbReference type="Pfam" id="PF18759">
    <property type="entry name" value="Plavaka"/>
    <property type="match status" value="1"/>
</dbReference>
<evidence type="ECO:0000313" key="3">
    <source>
        <dbReference type="Proteomes" id="UP000823399"/>
    </source>
</evidence>
<feature type="compositionally biased region" description="Polar residues" evidence="1">
    <location>
        <begin position="142"/>
        <end position="152"/>
    </location>
</feature>
<feature type="compositionally biased region" description="Polar residues" evidence="1">
    <location>
        <begin position="120"/>
        <end position="129"/>
    </location>
</feature>
<reference evidence="2" key="1">
    <citation type="journal article" date="2020" name="New Phytol.">
        <title>Comparative genomics reveals dynamic genome evolution in host specialist ectomycorrhizal fungi.</title>
        <authorList>
            <person name="Lofgren L.A."/>
            <person name="Nguyen N.H."/>
            <person name="Vilgalys R."/>
            <person name="Ruytinx J."/>
            <person name="Liao H.L."/>
            <person name="Branco S."/>
            <person name="Kuo A."/>
            <person name="LaButti K."/>
            <person name="Lipzen A."/>
            <person name="Andreopoulos W."/>
            <person name="Pangilinan J."/>
            <person name="Riley R."/>
            <person name="Hundley H."/>
            <person name="Na H."/>
            <person name="Barry K."/>
            <person name="Grigoriev I.V."/>
            <person name="Stajich J.E."/>
            <person name="Kennedy P.G."/>
        </authorList>
    </citation>
    <scope>NUCLEOTIDE SEQUENCE</scope>
    <source>
        <strain evidence="2">FC423</strain>
    </source>
</reference>
<dbReference type="GeneID" id="64703619"/>
<feature type="region of interest" description="Disordered" evidence="1">
    <location>
        <begin position="572"/>
        <end position="615"/>
    </location>
</feature>
<feature type="compositionally biased region" description="Low complexity" evidence="1">
    <location>
        <begin position="573"/>
        <end position="585"/>
    </location>
</feature>
<evidence type="ECO:0000256" key="1">
    <source>
        <dbReference type="SAM" id="MobiDB-lite"/>
    </source>
</evidence>
<name>A0A9P7FAI7_9AGAM</name>
<dbReference type="EMBL" id="JABBWM010000021">
    <property type="protein sequence ID" value="KAG2110311.1"/>
    <property type="molecule type" value="Genomic_DNA"/>
</dbReference>
<feature type="region of interest" description="Disordered" evidence="1">
    <location>
        <begin position="118"/>
        <end position="156"/>
    </location>
</feature>
<dbReference type="AlphaFoldDB" id="A0A9P7FAI7"/>
<keyword evidence="3" id="KW-1185">Reference proteome</keyword>
<dbReference type="Pfam" id="PF20414">
    <property type="entry name" value="DUF6698"/>
    <property type="match status" value="1"/>
</dbReference>
<protein>
    <submittedName>
        <fullName evidence="2">Uncharacterized protein</fullName>
    </submittedName>
</protein>
<organism evidence="2 3">
    <name type="scientific">Suillus discolor</name>
    <dbReference type="NCBI Taxonomy" id="1912936"/>
    <lineage>
        <taxon>Eukaryota</taxon>
        <taxon>Fungi</taxon>
        <taxon>Dikarya</taxon>
        <taxon>Basidiomycota</taxon>
        <taxon>Agaricomycotina</taxon>
        <taxon>Agaricomycetes</taxon>
        <taxon>Agaricomycetidae</taxon>
        <taxon>Boletales</taxon>
        <taxon>Suillineae</taxon>
        <taxon>Suillaceae</taxon>
        <taxon>Suillus</taxon>
    </lineage>
</organism>
<comment type="caution">
    <text evidence="2">The sequence shown here is derived from an EMBL/GenBank/DDBJ whole genome shotgun (WGS) entry which is preliminary data.</text>
</comment>
<dbReference type="OrthoDB" id="3220614at2759"/>
<feature type="region of interest" description="Disordered" evidence="1">
    <location>
        <begin position="13"/>
        <end position="48"/>
    </location>
</feature>
<evidence type="ECO:0000313" key="2">
    <source>
        <dbReference type="EMBL" id="KAG2110311.1"/>
    </source>
</evidence>
<dbReference type="InterPro" id="IPR046521">
    <property type="entry name" value="DUF6698"/>
</dbReference>